<proteinExistence type="inferred from homology"/>
<dbReference type="AlphaFoldDB" id="A0AA35G6W7"/>
<dbReference type="GO" id="GO:0008903">
    <property type="term" value="F:hydroxypyruvate isomerase activity"/>
    <property type="evidence" value="ECO:0007669"/>
    <property type="project" value="TreeGrafter"/>
</dbReference>
<dbReference type="InterPro" id="IPR053398">
    <property type="entry name" value="HPT_OtnI_isomerases"/>
</dbReference>
<feature type="active site" description="Proton donor/acceptor" evidence="3">
    <location>
        <position position="240"/>
    </location>
</feature>
<dbReference type="Gene3D" id="3.20.20.150">
    <property type="entry name" value="Divalent-metal-dependent TIM barrel enzymes"/>
    <property type="match status" value="1"/>
</dbReference>
<gene>
    <name evidence="5" type="ORF">caldi_30560</name>
</gene>
<dbReference type="InterPro" id="IPR050417">
    <property type="entry name" value="Sugar_Epim/Isomerase"/>
</dbReference>
<evidence type="ECO:0000256" key="3">
    <source>
        <dbReference type="PIRSR" id="PIRSR006241-50"/>
    </source>
</evidence>
<dbReference type="SUPFAM" id="SSF51658">
    <property type="entry name" value="Xylose isomerase-like"/>
    <property type="match status" value="1"/>
</dbReference>
<evidence type="ECO:0000256" key="2">
    <source>
        <dbReference type="PIRNR" id="PIRNR006241"/>
    </source>
</evidence>
<dbReference type="NCBIfam" id="TIGR03234">
    <property type="entry name" value="OH-pyruv-isom"/>
    <property type="match status" value="1"/>
</dbReference>
<dbReference type="PANTHER" id="PTHR43489:SF13">
    <property type="entry name" value="HYDROXYPYRUVATE ISOMERASE"/>
    <property type="match status" value="1"/>
</dbReference>
<dbReference type="InterPro" id="IPR017643">
    <property type="entry name" value="Hydroxypyruvate_isomerase"/>
</dbReference>
<dbReference type="InterPro" id="IPR036237">
    <property type="entry name" value="Xyl_isomerase-like_sf"/>
</dbReference>
<feature type="domain" description="Xylose isomerase-like TIM barrel" evidence="4">
    <location>
        <begin position="22"/>
        <end position="256"/>
    </location>
</feature>
<dbReference type="FunFam" id="3.20.20.150:FF:000007">
    <property type="entry name" value="Hydroxypyruvate isomerase"/>
    <property type="match status" value="1"/>
</dbReference>
<feature type="active site" description="Proton donor/acceptor" evidence="3">
    <location>
        <position position="143"/>
    </location>
</feature>
<comment type="similarity">
    <text evidence="2">Belongs to the hyi family.</text>
</comment>
<name>A0AA35G6W7_9FIRM</name>
<dbReference type="EMBL" id="AP025628">
    <property type="protein sequence ID" value="BDG61966.1"/>
    <property type="molecule type" value="Genomic_DNA"/>
</dbReference>
<protein>
    <submittedName>
        <fullName evidence="5">Hydroxypyruvate isomerase</fullName>
    </submittedName>
</protein>
<dbReference type="Pfam" id="PF01261">
    <property type="entry name" value="AP_endonuc_2"/>
    <property type="match status" value="1"/>
</dbReference>
<keyword evidence="6" id="KW-1185">Reference proteome</keyword>
<reference evidence="5" key="1">
    <citation type="submission" date="2022-03" db="EMBL/GenBank/DDBJ databases">
        <title>Complete genome sequence of Caldinitratiruptor microaerophilus.</title>
        <authorList>
            <person name="Mukaiyama R."/>
            <person name="Nishiyama T."/>
            <person name="Ueda K."/>
        </authorList>
    </citation>
    <scope>NUCLEOTIDE SEQUENCE</scope>
    <source>
        <strain evidence="5">JCM 16183</strain>
    </source>
</reference>
<keyword evidence="1 2" id="KW-0413">Isomerase</keyword>
<dbReference type="PANTHER" id="PTHR43489">
    <property type="entry name" value="ISOMERASE"/>
    <property type="match status" value="1"/>
</dbReference>
<evidence type="ECO:0000256" key="1">
    <source>
        <dbReference type="ARBA" id="ARBA00023235"/>
    </source>
</evidence>
<sequence length="261" mass="29478">MPRLAANLTMLFTEVPFLERFGAARAAGVRAVEFLFPYEYEPDVVRRELEKNGLELVLFNLPAGNWAAGDRGIAADPRRVDEFRAGVEKAVRYARELGAPRLNCLAGKRAPGVSDGEHWETLVRNVRYAADALGKIGVKLMVEPINTYDIPDFFLSTTRDALRLLEEVGAPNVYIQYDVYHMQRMEGELTGTLRRHLDRIGHVQVADNPGRHQPGTGEINYRFLLAELDRLGYQGFVSMEYVPDPDTVTSLRWVEEHGFSL</sequence>
<evidence type="ECO:0000313" key="5">
    <source>
        <dbReference type="EMBL" id="BDG61966.1"/>
    </source>
</evidence>
<dbReference type="NCBIfam" id="NF043033">
    <property type="entry name" value="OxoTetrIsom"/>
    <property type="match status" value="1"/>
</dbReference>
<dbReference type="PIRSF" id="PIRSF006241">
    <property type="entry name" value="HyI"/>
    <property type="match status" value="1"/>
</dbReference>
<dbReference type="InterPro" id="IPR026040">
    <property type="entry name" value="HyI-like"/>
</dbReference>
<dbReference type="GO" id="GO:0046487">
    <property type="term" value="P:glyoxylate metabolic process"/>
    <property type="evidence" value="ECO:0007669"/>
    <property type="project" value="TreeGrafter"/>
</dbReference>
<dbReference type="RefSeq" id="WP_264842587.1">
    <property type="nucleotide sequence ID" value="NZ_AP025628.1"/>
</dbReference>
<evidence type="ECO:0000259" key="4">
    <source>
        <dbReference type="Pfam" id="PF01261"/>
    </source>
</evidence>
<accession>A0AA35G6W7</accession>
<dbReference type="KEGG" id="cmic:caldi_30560"/>
<dbReference type="InterPro" id="IPR013022">
    <property type="entry name" value="Xyl_isomerase-like_TIM-brl"/>
</dbReference>
<dbReference type="Proteomes" id="UP001163687">
    <property type="component" value="Chromosome"/>
</dbReference>
<organism evidence="5 6">
    <name type="scientific">Caldinitratiruptor microaerophilus</name>
    <dbReference type="NCBI Taxonomy" id="671077"/>
    <lineage>
        <taxon>Bacteria</taxon>
        <taxon>Bacillati</taxon>
        <taxon>Bacillota</taxon>
        <taxon>Clostridia</taxon>
        <taxon>Eubacteriales</taxon>
        <taxon>Symbiobacteriaceae</taxon>
        <taxon>Caldinitratiruptor</taxon>
    </lineage>
</organism>
<evidence type="ECO:0000313" key="6">
    <source>
        <dbReference type="Proteomes" id="UP001163687"/>
    </source>
</evidence>